<gene>
    <name evidence="1" type="ORF">T4B_496</name>
</gene>
<evidence type="ECO:0000313" key="2">
    <source>
        <dbReference type="Proteomes" id="UP000054805"/>
    </source>
</evidence>
<dbReference type="Proteomes" id="UP000054805">
    <property type="component" value="Unassembled WGS sequence"/>
</dbReference>
<dbReference type="EMBL" id="JYDS01000228">
    <property type="protein sequence ID" value="KRZ20795.1"/>
    <property type="molecule type" value="Genomic_DNA"/>
</dbReference>
<organism evidence="1 2">
    <name type="scientific">Trichinella pseudospiralis</name>
    <name type="common">Parasitic roundworm</name>
    <dbReference type="NCBI Taxonomy" id="6337"/>
    <lineage>
        <taxon>Eukaryota</taxon>
        <taxon>Metazoa</taxon>
        <taxon>Ecdysozoa</taxon>
        <taxon>Nematoda</taxon>
        <taxon>Enoplea</taxon>
        <taxon>Dorylaimia</taxon>
        <taxon>Trichinellida</taxon>
        <taxon>Trichinellidae</taxon>
        <taxon>Trichinella</taxon>
    </lineage>
</organism>
<dbReference type="AlphaFoldDB" id="A0A0V1ID85"/>
<keyword evidence="2" id="KW-1185">Reference proteome</keyword>
<comment type="caution">
    <text evidence="1">The sequence shown here is derived from an EMBL/GenBank/DDBJ whole genome shotgun (WGS) entry which is preliminary data.</text>
</comment>
<proteinExistence type="predicted"/>
<protein>
    <submittedName>
        <fullName evidence="1">Uncharacterized protein</fullName>
    </submittedName>
</protein>
<name>A0A0V1ID85_TRIPS</name>
<accession>A0A0V1ID85</accession>
<reference evidence="1 2" key="1">
    <citation type="submission" date="2015-01" db="EMBL/GenBank/DDBJ databases">
        <title>Evolution of Trichinella species and genotypes.</title>
        <authorList>
            <person name="Korhonen P.K."/>
            <person name="Edoardo P."/>
            <person name="Giuseppe L.R."/>
            <person name="Gasser R.B."/>
        </authorList>
    </citation>
    <scope>NUCLEOTIDE SEQUENCE [LARGE SCALE GENOMIC DNA]</scope>
    <source>
        <strain evidence="1">ISS588</strain>
    </source>
</reference>
<evidence type="ECO:0000313" key="1">
    <source>
        <dbReference type="EMBL" id="KRZ20795.1"/>
    </source>
</evidence>
<sequence>MVVLHNRGRNQYAQEQPRFDDVALDDQRNRCSVWTHLHIRDKDH</sequence>